<dbReference type="InterPro" id="IPR002656">
    <property type="entry name" value="Acyl_transf_3_dom"/>
</dbReference>
<evidence type="ECO:0000313" key="4">
    <source>
        <dbReference type="Proteomes" id="UP000734343"/>
    </source>
</evidence>
<evidence type="ECO:0000313" key="3">
    <source>
        <dbReference type="EMBL" id="MBU9858153.1"/>
    </source>
</evidence>
<keyword evidence="1" id="KW-1133">Transmembrane helix</keyword>
<keyword evidence="3" id="KW-0012">Acyltransferase</keyword>
<feature type="domain" description="Acyltransferase 3" evidence="2">
    <location>
        <begin position="10"/>
        <end position="333"/>
    </location>
</feature>
<name>A0ABS6M1E0_9GAMM</name>
<keyword evidence="1" id="KW-0472">Membrane</keyword>
<evidence type="ECO:0000256" key="1">
    <source>
        <dbReference type="SAM" id="Phobius"/>
    </source>
</evidence>
<feature type="transmembrane region" description="Helical" evidence="1">
    <location>
        <begin position="255"/>
        <end position="273"/>
    </location>
</feature>
<keyword evidence="4" id="KW-1185">Reference proteome</keyword>
<feature type="transmembrane region" description="Helical" evidence="1">
    <location>
        <begin position="141"/>
        <end position="159"/>
    </location>
</feature>
<feature type="transmembrane region" description="Helical" evidence="1">
    <location>
        <begin position="166"/>
        <end position="183"/>
    </location>
</feature>
<comment type="caution">
    <text evidence="3">The sequence shown here is derived from an EMBL/GenBank/DDBJ whole genome shotgun (WGS) entry which is preliminary data.</text>
</comment>
<evidence type="ECO:0000259" key="2">
    <source>
        <dbReference type="Pfam" id="PF01757"/>
    </source>
</evidence>
<keyword evidence="3" id="KW-0808">Transferase</keyword>
<reference evidence="3 4" key="1">
    <citation type="submission" date="2021-03" db="EMBL/GenBank/DDBJ databases">
        <title>Five novel Rahnella species.</title>
        <authorList>
            <person name="Brady C."/>
            <person name="Asselin J."/>
            <person name="Beer S."/>
            <person name="Bruberg M.B."/>
            <person name="Crampton B."/>
            <person name="Venter S."/>
            <person name="Arnold D."/>
            <person name="Denman S."/>
        </authorList>
    </citation>
    <scope>NUCLEOTIDE SEQUENCE [LARGE SCALE GENOMIC DNA]</scope>
    <source>
        <strain evidence="3 4">H11b</strain>
    </source>
</reference>
<dbReference type="InterPro" id="IPR050879">
    <property type="entry name" value="Acyltransferase_3"/>
</dbReference>
<feature type="transmembrane region" description="Helical" evidence="1">
    <location>
        <begin position="285"/>
        <end position="307"/>
    </location>
</feature>
<sequence>MNNIVLKRLPGLDGLRGLLAIGVALSHSYSHFTGWHTGYDIFHNPDYAVDIFFILSGIVLYHSYCEKIKNKSITPGGFILTRFFRLYPLHIIAVILIPISLYISNGVFFPEWVGQITPTNVIGDLTLTNSLGIGFIPKTNIPSWSISVEMFAGTTVLLLSCTKRYIPWLLLIAGAVLSLYLQMDVKGASQAKIPLLSDGVLRCIYCMSAGICAYITVMKFRGFIKKYESFFIWFVSVSLMFMMIVLFGLNLTPSIYLPLTFIVAFAIATLPLLNFDITKFLESKTLVYLGNTSFSVYIMHTPVIYLMLGFKSQNLYENVFFATLAVGITVYISKLTLKYIELPLYNYGKSLINRKVAKTCPDNDKSPA</sequence>
<feature type="transmembrane region" description="Helical" evidence="1">
    <location>
        <begin position="230"/>
        <end position="249"/>
    </location>
</feature>
<gene>
    <name evidence="3" type="ORF">J1778_23020</name>
</gene>
<proteinExistence type="predicted"/>
<organism evidence="3 4">
    <name type="scientific">Rahnella bonaserana</name>
    <dbReference type="NCBI Taxonomy" id="2816248"/>
    <lineage>
        <taxon>Bacteria</taxon>
        <taxon>Pseudomonadati</taxon>
        <taxon>Pseudomonadota</taxon>
        <taxon>Gammaproteobacteria</taxon>
        <taxon>Enterobacterales</taxon>
        <taxon>Yersiniaceae</taxon>
        <taxon>Rahnella</taxon>
    </lineage>
</organism>
<protein>
    <submittedName>
        <fullName evidence="3">Acyltransferase</fullName>
    </submittedName>
</protein>
<dbReference type="GO" id="GO:0016746">
    <property type="term" value="F:acyltransferase activity"/>
    <property type="evidence" value="ECO:0007669"/>
    <property type="project" value="UniProtKB-KW"/>
</dbReference>
<feature type="transmembrane region" description="Helical" evidence="1">
    <location>
        <begin position="319"/>
        <end position="337"/>
    </location>
</feature>
<dbReference type="Proteomes" id="UP000734343">
    <property type="component" value="Unassembled WGS sequence"/>
</dbReference>
<feature type="transmembrane region" description="Helical" evidence="1">
    <location>
        <begin position="199"/>
        <end position="218"/>
    </location>
</feature>
<keyword evidence="1" id="KW-0812">Transmembrane</keyword>
<dbReference type="RefSeq" id="WP_217175125.1">
    <property type="nucleotide sequence ID" value="NZ_JAFMOW010000068.1"/>
</dbReference>
<feature type="transmembrane region" description="Helical" evidence="1">
    <location>
        <begin position="86"/>
        <end position="103"/>
    </location>
</feature>
<dbReference type="PANTHER" id="PTHR23028">
    <property type="entry name" value="ACETYLTRANSFERASE"/>
    <property type="match status" value="1"/>
</dbReference>
<dbReference type="EMBL" id="JAFMOW010000068">
    <property type="protein sequence ID" value="MBU9858153.1"/>
    <property type="molecule type" value="Genomic_DNA"/>
</dbReference>
<feature type="transmembrane region" description="Helical" evidence="1">
    <location>
        <begin position="47"/>
        <end position="65"/>
    </location>
</feature>
<accession>A0ABS6M1E0</accession>
<dbReference type="Pfam" id="PF01757">
    <property type="entry name" value="Acyl_transf_3"/>
    <property type="match status" value="1"/>
</dbReference>